<dbReference type="InterPro" id="IPR001791">
    <property type="entry name" value="Laminin_G"/>
</dbReference>
<dbReference type="GO" id="GO:0043256">
    <property type="term" value="C:laminin complex"/>
    <property type="evidence" value="ECO:0007669"/>
    <property type="project" value="TreeGrafter"/>
</dbReference>
<dbReference type="InterPro" id="IPR000034">
    <property type="entry name" value="Laminin_IV"/>
</dbReference>
<keyword evidence="5" id="KW-0677">Repeat</keyword>
<dbReference type="Pfam" id="PF00053">
    <property type="entry name" value="EGF_laminin"/>
    <property type="match status" value="7"/>
</dbReference>
<feature type="domain" description="Laminin G" evidence="12">
    <location>
        <begin position="1810"/>
        <end position="1979"/>
    </location>
</feature>
<feature type="disulfide bond" evidence="10">
    <location>
        <begin position="540"/>
        <end position="549"/>
    </location>
</feature>
<dbReference type="Pfam" id="PF24973">
    <property type="entry name" value="EGF_LMN_ATRN"/>
    <property type="match status" value="1"/>
</dbReference>
<dbReference type="SMART" id="SM00181">
    <property type="entry name" value="EGF"/>
    <property type="match status" value="6"/>
</dbReference>
<dbReference type="FunFam" id="2.10.25.10:FF:000188">
    <property type="entry name" value="Laminin subunit gamma 2"/>
    <property type="match status" value="1"/>
</dbReference>
<dbReference type="EMBL" id="CAKASE010000058">
    <property type="protein sequence ID" value="CAG9567595.1"/>
    <property type="molecule type" value="Genomic_DNA"/>
</dbReference>
<feature type="disulfide bond" evidence="10">
    <location>
        <begin position="35"/>
        <end position="52"/>
    </location>
</feature>
<dbReference type="SMART" id="SM00281">
    <property type="entry name" value="LamB"/>
    <property type="match status" value="1"/>
</dbReference>
<dbReference type="GO" id="GO:0016477">
    <property type="term" value="P:cell migration"/>
    <property type="evidence" value="ECO:0007669"/>
    <property type="project" value="TreeGrafter"/>
</dbReference>
<dbReference type="SUPFAM" id="SSF49899">
    <property type="entry name" value="Concanavalin A-like lectins/glucanases"/>
    <property type="match status" value="5"/>
</dbReference>
<comment type="subcellular location">
    <subcellularLocation>
        <location evidence="1">Secreted</location>
        <location evidence="1">Extracellular space</location>
        <location evidence="1">Extracellular matrix</location>
        <location evidence="1">Basement membrane</location>
    </subcellularLocation>
</comment>
<dbReference type="InterPro" id="IPR000742">
    <property type="entry name" value="EGF"/>
</dbReference>
<dbReference type="PRINTS" id="PR00011">
    <property type="entry name" value="EGFLAMININ"/>
</dbReference>
<dbReference type="PROSITE" id="PS51115">
    <property type="entry name" value="LAMININ_IVA"/>
    <property type="match status" value="1"/>
</dbReference>
<dbReference type="Pfam" id="PF02210">
    <property type="entry name" value="Laminin_G_2"/>
    <property type="match status" value="4"/>
</dbReference>
<keyword evidence="7 10" id="KW-1015">Disulfide bond</keyword>
<keyword evidence="9 10" id="KW-0424">Laminin EGF-like domain</keyword>
<dbReference type="PROSITE" id="PS01248">
    <property type="entry name" value="EGF_LAM_1"/>
    <property type="match status" value="5"/>
</dbReference>
<dbReference type="PANTHER" id="PTHR10574:SF406">
    <property type="entry name" value="LAMININ SUBUNIT ALPHA 5"/>
    <property type="match status" value="1"/>
</dbReference>
<feature type="disulfide bond" evidence="10">
    <location>
        <begin position="238"/>
        <end position="247"/>
    </location>
</feature>
<evidence type="ECO:0000256" key="9">
    <source>
        <dbReference type="ARBA" id="ARBA00023292"/>
    </source>
</evidence>
<gene>
    <name evidence="15" type="ORF">DCHRY22_LOCUS7835</name>
</gene>
<evidence type="ECO:0000256" key="5">
    <source>
        <dbReference type="ARBA" id="ARBA00022737"/>
    </source>
</evidence>
<sequence length="2157" mass="231957">MPDDCSRLIMLSAFMLLQWVSDKVSERFLVSGCNCSSLGSESNVCDIRSGQCRCRPHVTGRACDTCEEGYWGLHHGGCRRCECGAGAAACDPVSGLCACSLGVGGARCDRCLSGYYGFGPTGCLPCPTCTEGRVCSPVSGRCVCPARTRGPGCGQCTPGYWGRAAGCHTCDCGPGAIGGHCDPVSGQCSCRPGWTGRACDRCARAHYGPRCRPCGCHRAGTRCDDGLCPCDSNGQCPCKDNVVGEKCDRCLEGTFGLSESNPVGCTACFCFGRSAQCTQAAVSRAALHNAVPLHLRLMRGHIITTMDRHSPLAIHTSVQDAHITLPDPPVPVYAELPSLFLGDRVLSYGGALRFRVEQEGGTPIPRDVLIDFPLVSIYGYNIVLDYYERAPPINNTYAVYLHESLWEVRGAGPGGTGAVASRGALMLTLRDVRRLLLRVSTREPTDEPLHVLLLNVTLETAIPGLSRGAPAPGVERCSCPRGYSSGSCQKPAAGFWSPPSPPLVTHVAGTIVIHVEPVRPCECNGRAATCDPATGHCLNCTANTSGPHCDHCAEGYYGSPDRGCEPCPCPAHGPVRATGCAASHGRLHCYCHLGYTGSRCESCSPGWRRDGGACVPCSCDPRGALSQRCEGGRCHCRPYATGTRCQLCAQPGFYMDEDGCKPCDNCTQTLLLSMKDLMRDLHLRADLSELSRIPQPFPALREFANNASVLEASLNQWRINKEKAMLIESALLKLESTEHELFTSSNKLKTRASRREKEAQYLSLESMSGLEEVFKKKRILAEHVADLDDFARGEKHLSAHRALKEARHLLKMIKELNLVDFMTGANDVSDSANLQSTSVHEYKYRIDDSFQKISKLHSSLEDWERKAEDLPRLAGIVWSAGDTVVEGSKKIKPRLARVRDIGLQCRLVLEDISNLSINNLTEETRAALLHTQNLAVGFPTLLSTLRNLTTQAEEKEGILYNLTPKYKEKYLDVVKEHVENLTKKAKEYKNLFAGTRSVASAGVQAARAWSEVAAGVRDAVAAADAATIAATTASKLARGPQPLIATADEEKMSSEILKRKGNELMSRASDLHRELEVAQRGIDVVSVGLRGLGWRERALASGAEGGMMNGGAAAVATLKQASTQAERVFASSRVLYDEAADLRRKVRYQLRRNLAALQRMGDTALGAAEEHVSQIRGNTERGREVAAALAAAGAARAREHAAAAATLSPALKRLHSGILQAQHAAATISVSVTSPAGGVGCARAYSSWTAPSATRATLSLSFDSALRDGTLLYIPDQDSERYLRLSVLSGKLVVRWDVGGGVGYLEHPEPLTPTLDDADHTVYRLQIERVWNTVRLRIERSGSAVSTSTNSTTSSPSSGLLRPQYWWLGEPDSPLPACVHSLHADHLALGLWAFSKQQTNSKCTGCTQRWTSQRGESLARLSGTGYVTLRRSRPADRRRFSLALSFRTTDHHALLFMAHDHVNNRSVSVWVRDCRVVFKVQYASSRLEITAGGDHCDGKPTHVQATRVFNGLERGSLRVNGEETLGSPSPPVQAAADLPELEGAYWVGGLPPDAQGLYEAPSLLGCIGGLVVDREGYDLLDTPTRYGLEPGCSARALRSAVLDGDGYIELSSPAIRRKTSIGISFRTRSPSGLLMYRAPSISVQDNEVDDEEDDNHCIVLALVNGELEVIANAGKGELRLRINGTKYDDGGLYTVRLVRVHKQLEVWVDEKRMAAGNLPGGAIAARARGLYLGGSPSPVTYITVPSFTGTIADLIVDSTWIGLESSVSHFRARLGRAQTAAPRPTPTTVNTRTDLTNCAKLSSYAVEAGAVKFGDAVPSYAALRAARAALFSFSLQLRTFAKDGIVMLLPGSKQKPRHFVTLLLREGRARLMVRGRRRKELVLPGNVSDGEWHELSVRISRSRLVLSSGSSAVTGRAPPHARAARMYLGGPPPAAAIPHVPNSLLKLGGLVGCVRRVAVGGRAEDPVRDARAHVAVSQCFPRVERGAYFGGDAYAEWSETGFAGLGAEEGEGDSVELRLEFRATSGAGLLAAFGGALLELKDGMVVLSRGGTSVESGGRVCDGRWHTAAARVWRAGLSLSLDGAPPERAAPALIAPAAPPTGNSLYVAGLPEGARDMGDGRENFKGCVRDVTYRGSTRTWRAASLHHVLLDSCPVSQ</sequence>
<dbReference type="Proteomes" id="UP000789524">
    <property type="component" value="Unassembled WGS sequence"/>
</dbReference>
<evidence type="ECO:0000256" key="8">
    <source>
        <dbReference type="ARBA" id="ARBA00023180"/>
    </source>
</evidence>
<name>A0A8J2QPT8_9NEOP</name>
<dbReference type="Gene3D" id="2.10.25.10">
    <property type="entry name" value="Laminin"/>
    <property type="match status" value="4"/>
</dbReference>
<keyword evidence="16" id="KW-1185">Reference proteome</keyword>
<comment type="caution">
    <text evidence="15">The sequence shown here is derived from an EMBL/GenBank/DDBJ whole genome shotgun (WGS) entry which is preliminary data.</text>
</comment>
<dbReference type="SUPFAM" id="SSF57196">
    <property type="entry name" value="EGF/Laminin"/>
    <property type="match status" value="3"/>
</dbReference>
<dbReference type="GO" id="GO:0034446">
    <property type="term" value="P:substrate adhesion-dependent cell spreading"/>
    <property type="evidence" value="ECO:0007669"/>
    <property type="project" value="TreeGrafter"/>
</dbReference>
<evidence type="ECO:0000313" key="16">
    <source>
        <dbReference type="Proteomes" id="UP000789524"/>
    </source>
</evidence>
<dbReference type="FunFam" id="2.10.25.10:FF:000074">
    <property type="entry name" value="Laminin subunit alpha"/>
    <property type="match status" value="1"/>
</dbReference>
<dbReference type="SUPFAM" id="SSF57184">
    <property type="entry name" value="Growth factor receptor domain"/>
    <property type="match status" value="1"/>
</dbReference>
<dbReference type="CDD" id="cd00110">
    <property type="entry name" value="LamG"/>
    <property type="match status" value="5"/>
</dbReference>
<dbReference type="Gene3D" id="2.170.300.10">
    <property type="entry name" value="Tie2 ligand-binding domain superfamily"/>
    <property type="match status" value="2"/>
</dbReference>
<dbReference type="PROSITE" id="PS50025">
    <property type="entry name" value="LAM_G_DOMAIN"/>
    <property type="match status" value="5"/>
</dbReference>
<keyword evidence="6" id="KW-0084">Basement membrane</keyword>
<evidence type="ECO:0000256" key="11">
    <source>
        <dbReference type="SAM" id="SignalP"/>
    </source>
</evidence>
<evidence type="ECO:0000256" key="2">
    <source>
        <dbReference type="ARBA" id="ARBA00022525"/>
    </source>
</evidence>
<evidence type="ECO:0000256" key="1">
    <source>
        <dbReference type="ARBA" id="ARBA00004302"/>
    </source>
</evidence>
<dbReference type="SMART" id="SM00180">
    <property type="entry name" value="EGF_Lam"/>
    <property type="match status" value="8"/>
</dbReference>
<dbReference type="Gene3D" id="2.60.120.200">
    <property type="match status" value="5"/>
</dbReference>
<keyword evidence="8" id="KW-0325">Glycoprotein</keyword>
<feature type="chain" id="PRO_5035289703" evidence="11">
    <location>
        <begin position="26"/>
        <end position="2157"/>
    </location>
</feature>
<feature type="disulfide bond" evidence="10">
    <location>
        <begin position="99"/>
        <end position="108"/>
    </location>
</feature>
<feature type="domain" description="Laminin G" evidence="12">
    <location>
        <begin position="1232"/>
        <end position="1406"/>
    </location>
</feature>
<feature type="domain" description="Laminin EGF-like" evidence="13">
    <location>
        <begin position="81"/>
        <end position="125"/>
    </location>
</feature>
<evidence type="ECO:0000256" key="4">
    <source>
        <dbReference type="ARBA" id="ARBA00022729"/>
    </source>
</evidence>
<dbReference type="PANTHER" id="PTHR10574">
    <property type="entry name" value="NETRIN/LAMININ-RELATED"/>
    <property type="match status" value="1"/>
</dbReference>
<feature type="disulfide bond" evidence="10">
    <location>
        <begin position="33"/>
        <end position="45"/>
    </location>
</feature>
<dbReference type="OrthoDB" id="8545473at2759"/>
<feature type="disulfide bond" evidence="10">
    <location>
        <begin position="636"/>
        <end position="645"/>
    </location>
</feature>
<comment type="caution">
    <text evidence="10">Lacks conserved residue(s) required for the propagation of feature annotation.</text>
</comment>
<feature type="signal peptide" evidence="11">
    <location>
        <begin position="1"/>
        <end position="25"/>
    </location>
</feature>
<feature type="domain" description="Laminin G" evidence="12">
    <location>
        <begin position="1597"/>
        <end position="1798"/>
    </location>
</feature>
<evidence type="ECO:0000256" key="6">
    <source>
        <dbReference type="ARBA" id="ARBA00022869"/>
    </source>
</evidence>
<feature type="domain" description="Laminin EGF-like" evidence="13">
    <location>
        <begin position="33"/>
        <end position="80"/>
    </location>
</feature>
<feature type="domain" description="Laminin G" evidence="12">
    <location>
        <begin position="1992"/>
        <end position="2153"/>
    </location>
</feature>
<evidence type="ECO:0000256" key="7">
    <source>
        <dbReference type="ARBA" id="ARBA00023157"/>
    </source>
</evidence>
<dbReference type="SMART" id="SM00282">
    <property type="entry name" value="LamG"/>
    <property type="match status" value="5"/>
</dbReference>
<feature type="domain" description="Laminin EGF-like" evidence="13">
    <location>
        <begin position="521"/>
        <end position="566"/>
    </location>
</feature>
<proteinExistence type="predicted"/>
<dbReference type="Pfam" id="PF00052">
    <property type="entry name" value="Laminin_B"/>
    <property type="match status" value="1"/>
</dbReference>
<dbReference type="GO" id="GO:0009888">
    <property type="term" value="P:tissue development"/>
    <property type="evidence" value="ECO:0007669"/>
    <property type="project" value="TreeGrafter"/>
</dbReference>
<evidence type="ECO:0000313" key="15">
    <source>
        <dbReference type="EMBL" id="CAG9567595.1"/>
    </source>
</evidence>
<dbReference type="CDD" id="cd00055">
    <property type="entry name" value="EGF_Lam"/>
    <property type="match status" value="8"/>
</dbReference>
<evidence type="ECO:0000256" key="3">
    <source>
        <dbReference type="ARBA" id="ARBA00022530"/>
    </source>
</evidence>
<dbReference type="GO" id="GO:0009887">
    <property type="term" value="P:animal organ morphogenesis"/>
    <property type="evidence" value="ECO:0007669"/>
    <property type="project" value="TreeGrafter"/>
</dbReference>
<organism evidence="15 16">
    <name type="scientific">Danaus chrysippus</name>
    <name type="common">African queen</name>
    <dbReference type="NCBI Taxonomy" id="151541"/>
    <lineage>
        <taxon>Eukaryota</taxon>
        <taxon>Metazoa</taxon>
        <taxon>Ecdysozoa</taxon>
        <taxon>Arthropoda</taxon>
        <taxon>Hexapoda</taxon>
        <taxon>Insecta</taxon>
        <taxon>Pterygota</taxon>
        <taxon>Neoptera</taxon>
        <taxon>Endopterygota</taxon>
        <taxon>Lepidoptera</taxon>
        <taxon>Glossata</taxon>
        <taxon>Ditrysia</taxon>
        <taxon>Papilionoidea</taxon>
        <taxon>Nymphalidae</taxon>
        <taxon>Danainae</taxon>
        <taxon>Danaini</taxon>
        <taxon>Danaina</taxon>
        <taxon>Danaus</taxon>
        <taxon>Anosia</taxon>
    </lineage>
</organism>
<dbReference type="PROSITE" id="PS50027">
    <property type="entry name" value="EGF_LAM_2"/>
    <property type="match status" value="6"/>
</dbReference>
<feature type="domain" description="Laminin EGF-like" evidence="13">
    <location>
        <begin position="617"/>
        <end position="662"/>
    </location>
</feature>
<feature type="disulfide bond" evidence="10">
    <location>
        <begin position="617"/>
        <end position="629"/>
    </location>
</feature>
<dbReference type="GO" id="GO:0070831">
    <property type="term" value="P:basement membrane assembly"/>
    <property type="evidence" value="ECO:0007669"/>
    <property type="project" value="TreeGrafter"/>
</dbReference>
<feature type="disulfide bond" evidence="10">
    <location>
        <begin position="54"/>
        <end position="63"/>
    </location>
</feature>
<keyword evidence="4 11" id="KW-0732">Signal</keyword>
<keyword evidence="3" id="KW-0272">Extracellular matrix</keyword>
<protein>
    <submittedName>
        <fullName evidence="15">(African queen) hypothetical protein</fullName>
    </submittedName>
</protein>
<keyword evidence="2" id="KW-0964">Secreted</keyword>
<feature type="disulfide bond" evidence="10">
    <location>
        <begin position="190"/>
        <end position="199"/>
    </location>
</feature>
<feature type="domain" description="Laminin IV type A" evidence="14">
    <location>
        <begin position="296"/>
        <end position="476"/>
    </location>
</feature>
<evidence type="ECO:0000259" key="13">
    <source>
        <dbReference type="PROSITE" id="PS50027"/>
    </source>
</evidence>
<dbReference type="GO" id="GO:0007411">
    <property type="term" value="P:axon guidance"/>
    <property type="evidence" value="ECO:0007669"/>
    <property type="project" value="TreeGrafter"/>
</dbReference>
<feature type="domain" description="Laminin EGF-like" evidence="13">
    <location>
        <begin position="214"/>
        <end position="267"/>
    </location>
</feature>
<evidence type="ECO:0000259" key="12">
    <source>
        <dbReference type="PROSITE" id="PS50025"/>
    </source>
</evidence>
<dbReference type="InterPro" id="IPR002049">
    <property type="entry name" value="LE_dom"/>
</dbReference>
<evidence type="ECO:0000256" key="10">
    <source>
        <dbReference type="PROSITE-ProRule" id="PRU00460"/>
    </source>
</evidence>
<feature type="domain" description="Laminin G" evidence="12">
    <location>
        <begin position="1416"/>
        <end position="1592"/>
    </location>
</feature>
<dbReference type="InterPro" id="IPR056863">
    <property type="entry name" value="LMN_ATRN_NET-like_EGF"/>
</dbReference>
<accession>A0A8J2QPT8</accession>
<feature type="domain" description="Laminin EGF-like" evidence="13">
    <location>
        <begin position="170"/>
        <end position="213"/>
    </location>
</feature>
<dbReference type="InterPro" id="IPR013320">
    <property type="entry name" value="ConA-like_dom_sf"/>
</dbReference>
<evidence type="ECO:0000259" key="14">
    <source>
        <dbReference type="PROSITE" id="PS51115"/>
    </source>
</evidence>
<dbReference type="InterPro" id="IPR050440">
    <property type="entry name" value="Laminin/Netrin_ECM"/>
</dbReference>
<dbReference type="InterPro" id="IPR009030">
    <property type="entry name" value="Growth_fac_rcpt_cys_sf"/>
</dbReference>
<reference evidence="15" key="1">
    <citation type="submission" date="2021-09" db="EMBL/GenBank/DDBJ databases">
        <authorList>
            <person name="Martin H S."/>
        </authorList>
    </citation>
    <scope>NUCLEOTIDE SEQUENCE</scope>
</reference>